<gene>
    <name evidence="2" type="ORF">ABB28_02290</name>
</gene>
<feature type="region of interest" description="Disordered" evidence="1">
    <location>
        <begin position="366"/>
        <end position="422"/>
    </location>
</feature>
<proteinExistence type="predicted"/>
<dbReference type="AlphaFoldDB" id="A0A0R0DGZ9"/>
<dbReference type="PATRIC" id="fig|517011.3.peg.2813"/>
<feature type="compositionally biased region" description="Low complexity" evidence="1">
    <location>
        <begin position="394"/>
        <end position="405"/>
    </location>
</feature>
<organism evidence="2 3">
    <name type="scientific">Stenotrophomonas chelatiphaga</name>
    <dbReference type="NCBI Taxonomy" id="517011"/>
    <lineage>
        <taxon>Bacteria</taxon>
        <taxon>Pseudomonadati</taxon>
        <taxon>Pseudomonadota</taxon>
        <taxon>Gammaproteobacteria</taxon>
        <taxon>Lysobacterales</taxon>
        <taxon>Lysobacteraceae</taxon>
        <taxon>Stenotrophomonas</taxon>
    </lineage>
</organism>
<feature type="compositionally biased region" description="Basic and acidic residues" evidence="1">
    <location>
        <begin position="556"/>
        <end position="565"/>
    </location>
</feature>
<protein>
    <submittedName>
        <fullName evidence="2">Uncharacterized protein</fullName>
    </submittedName>
</protein>
<feature type="region of interest" description="Disordered" evidence="1">
    <location>
        <begin position="1"/>
        <end position="27"/>
    </location>
</feature>
<comment type="caution">
    <text evidence="2">The sequence shown here is derived from an EMBL/GenBank/DDBJ whole genome shotgun (WGS) entry which is preliminary data.</text>
</comment>
<feature type="compositionally biased region" description="Polar residues" evidence="1">
    <location>
        <begin position="479"/>
        <end position="506"/>
    </location>
</feature>
<sequence length="565" mass="60706">MQRAATAGFEDGFGPQDGPDSGGVQRADYLRQPSRRNPLDLGGNAPRYQQQHSQDVFDLLTPATKQWDERANATAGMRSGDGTTRPHALFTTTETEASTMARETAAREVLKELGVSRSEVNALLTRHAATTGGTAVLNACRLLSMPKLKANRQAHAALEKKLERYLEADKGRYTGLYRAFGTDASKPLKQLKECIEATGRTVGPDQINAQLLEDLTPTLVQALAAKNPEMSAEMLRKQLPDLINAQALSALRTRLDRADISGALQDAELLPQLVQAAERPQPPANKAADPVGDFAKAMAMVLKAFPDIHIENNARNIVNQDGWVFQGAKEPPVQTAVKPPVQPAVEPIVQPAVTVVPAVIEEQPKVEAAGAQVPDEGIDMTGDTSDPDEDDGVPTEAEQPAAPAQPEREVPPRTSSERTSTQYPAGFHERFNSVLKELKSSNAADRVKSVSIGGVDLRQALVETGRPPRAAGEDEGVNSAANVAFTSRSQLKKTTPESPHVQSATVVPNPAASDRTQEEEATAGSAQPNSGRLATHSFHRLKGPIPRGQRASDVPELQRRSDERA</sequence>
<reference evidence="2 3" key="1">
    <citation type="submission" date="2015-05" db="EMBL/GenBank/DDBJ databases">
        <title>Genome sequencing and analysis of members of genus Stenotrophomonas.</title>
        <authorList>
            <person name="Patil P.P."/>
            <person name="Midha S."/>
            <person name="Patil P.B."/>
        </authorList>
    </citation>
    <scope>NUCLEOTIDE SEQUENCE [LARGE SCALE GENOMIC DNA]</scope>
    <source>
        <strain evidence="2 3">DSM 21508</strain>
    </source>
</reference>
<evidence type="ECO:0000313" key="2">
    <source>
        <dbReference type="EMBL" id="KRG76648.1"/>
    </source>
</evidence>
<feature type="region of interest" description="Disordered" evidence="1">
    <location>
        <begin position="465"/>
        <end position="565"/>
    </location>
</feature>
<dbReference type="EMBL" id="LDJK01000007">
    <property type="protein sequence ID" value="KRG76648.1"/>
    <property type="molecule type" value="Genomic_DNA"/>
</dbReference>
<name>A0A0R0DGZ9_9GAMM</name>
<keyword evidence="3" id="KW-1185">Reference proteome</keyword>
<dbReference type="Proteomes" id="UP000051386">
    <property type="component" value="Unassembled WGS sequence"/>
</dbReference>
<accession>A0A0R0DGZ9</accession>
<evidence type="ECO:0000313" key="3">
    <source>
        <dbReference type="Proteomes" id="UP000051386"/>
    </source>
</evidence>
<evidence type="ECO:0000256" key="1">
    <source>
        <dbReference type="SAM" id="MobiDB-lite"/>
    </source>
</evidence>